<proteinExistence type="predicted"/>
<dbReference type="AlphaFoldDB" id="A0A9P4YRB7"/>
<evidence type="ECO:0000313" key="1">
    <source>
        <dbReference type="EMBL" id="KAF4121686.1"/>
    </source>
</evidence>
<gene>
    <name evidence="1" type="ORF">GMORB2_1525</name>
</gene>
<dbReference type="GeneID" id="55967755"/>
<comment type="caution">
    <text evidence="1">The sequence shown here is derived from an EMBL/GenBank/DDBJ whole genome shotgun (WGS) entry which is preliminary data.</text>
</comment>
<protein>
    <submittedName>
        <fullName evidence="1">Uncharacterized protein</fullName>
    </submittedName>
</protein>
<organism evidence="1 2">
    <name type="scientific">Geosmithia morbida</name>
    <dbReference type="NCBI Taxonomy" id="1094350"/>
    <lineage>
        <taxon>Eukaryota</taxon>
        <taxon>Fungi</taxon>
        <taxon>Dikarya</taxon>
        <taxon>Ascomycota</taxon>
        <taxon>Pezizomycotina</taxon>
        <taxon>Sordariomycetes</taxon>
        <taxon>Hypocreomycetidae</taxon>
        <taxon>Hypocreales</taxon>
        <taxon>Bionectriaceae</taxon>
        <taxon>Geosmithia</taxon>
    </lineage>
</organism>
<evidence type="ECO:0000313" key="2">
    <source>
        <dbReference type="Proteomes" id="UP000749293"/>
    </source>
</evidence>
<dbReference type="EMBL" id="JAANYQ010000011">
    <property type="protein sequence ID" value="KAF4121686.1"/>
    <property type="molecule type" value="Genomic_DNA"/>
</dbReference>
<dbReference type="OrthoDB" id="4655872at2759"/>
<reference evidence="1" key="1">
    <citation type="submission" date="2020-03" db="EMBL/GenBank/DDBJ databases">
        <title>Site-based positive gene gene selection in Geosmithia morbida across the United States reveals a broad range of putative effectors and factors for local host and environmental adapation.</title>
        <authorList>
            <person name="Onufrak A."/>
            <person name="Murdoch R.W."/>
            <person name="Gazis R."/>
            <person name="Huff M."/>
            <person name="Staton M."/>
            <person name="Klingeman W."/>
            <person name="Hadziabdic D."/>
        </authorList>
    </citation>
    <scope>NUCLEOTIDE SEQUENCE</scope>
    <source>
        <strain evidence="1">1262</strain>
    </source>
</reference>
<accession>A0A9P4YRB7</accession>
<name>A0A9P4YRB7_9HYPO</name>
<dbReference type="Proteomes" id="UP000749293">
    <property type="component" value="Unassembled WGS sequence"/>
</dbReference>
<dbReference type="RefSeq" id="XP_035320338.1">
    <property type="nucleotide sequence ID" value="XM_035463507.1"/>
</dbReference>
<sequence length="376" mass="43854">MEASSPVSYPPQHYFSPTLTVDLDDMEWSHETRLDLSTGEASEDGEPFSFDIPPCLKQFAYFTLLPQELQDRIWAAAIPDPGIHFLRVHGPAHRFAWVRPRLGVSPPWSVRSSYEDVKAEMEEEARYERRGREIHCTLQPLAADPRADKSQYMVVASRLSGIAQQDAKARRWVDFVREQPRPLKLTPHDGRATILASNLHRDVVFLEYLDDSRHRTDHVLAVHIVCPDLDRIRRVAFRYCHEWKRSRCESRSCPGCGRIHSSRVERGICPHHLYQFLGRHLPHLEEVWLVDYLMLPREPTRRGGSPGPPDAVRRRRRFHARDRVFYEADPDTWEIRPAMTDVADWIREHYVRYVRASELCHHADPSSVRFGFLGCR</sequence>
<keyword evidence="2" id="KW-1185">Reference proteome</keyword>